<dbReference type="InterPro" id="IPR029063">
    <property type="entry name" value="SAM-dependent_MTases_sf"/>
</dbReference>
<proteinExistence type="inferred from homology"/>
<gene>
    <name evidence="3" type="ORF">DAPPUDRAFT_302866</name>
</gene>
<evidence type="ECO:0000313" key="4">
    <source>
        <dbReference type="Proteomes" id="UP000000305"/>
    </source>
</evidence>
<reference evidence="3 4" key="1">
    <citation type="journal article" date="2011" name="Science">
        <title>The ecoresponsive genome of Daphnia pulex.</title>
        <authorList>
            <person name="Colbourne J.K."/>
            <person name="Pfrender M.E."/>
            <person name="Gilbert D."/>
            <person name="Thomas W.K."/>
            <person name="Tucker A."/>
            <person name="Oakley T.H."/>
            <person name="Tokishita S."/>
            <person name="Aerts A."/>
            <person name="Arnold G.J."/>
            <person name="Basu M.K."/>
            <person name="Bauer D.J."/>
            <person name="Caceres C.E."/>
            <person name="Carmel L."/>
            <person name="Casola C."/>
            <person name="Choi J.H."/>
            <person name="Detter J.C."/>
            <person name="Dong Q."/>
            <person name="Dusheyko S."/>
            <person name="Eads B.D."/>
            <person name="Frohlich T."/>
            <person name="Geiler-Samerotte K.A."/>
            <person name="Gerlach D."/>
            <person name="Hatcher P."/>
            <person name="Jogdeo S."/>
            <person name="Krijgsveld J."/>
            <person name="Kriventseva E.V."/>
            <person name="Kultz D."/>
            <person name="Laforsch C."/>
            <person name="Lindquist E."/>
            <person name="Lopez J."/>
            <person name="Manak J.R."/>
            <person name="Muller J."/>
            <person name="Pangilinan J."/>
            <person name="Patwardhan R.P."/>
            <person name="Pitluck S."/>
            <person name="Pritham E.J."/>
            <person name="Rechtsteiner A."/>
            <person name="Rho M."/>
            <person name="Rogozin I.B."/>
            <person name="Sakarya O."/>
            <person name="Salamov A."/>
            <person name="Schaack S."/>
            <person name="Shapiro H."/>
            <person name="Shiga Y."/>
            <person name="Skalitzky C."/>
            <person name="Smith Z."/>
            <person name="Souvorov A."/>
            <person name="Sung W."/>
            <person name="Tang Z."/>
            <person name="Tsuchiya D."/>
            <person name="Tu H."/>
            <person name="Vos H."/>
            <person name="Wang M."/>
            <person name="Wolf Y.I."/>
            <person name="Yamagata H."/>
            <person name="Yamada T."/>
            <person name="Ye Y."/>
            <person name="Shaw J.R."/>
            <person name="Andrews J."/>
            <person name="Crease T.J."/>
            <person name="Tang H."/>
            <person name="Lucas S.M."/>
            <person name="Robertson H.M."/>
            <person name="Bork P."/>
            <person name="Koonin E.V."/>
            <person name="Zdobnov E.M."/>
            <person name="Grigoriev I.V."/>
            <person name="Lynch M."/>
            <person name="Boore J.L."/>
        </authorList>
    </citation>
    <scope>NUCLEOTIDE SEQUENCE [LARGE SCALE GENOMIC DNA]</scope>
</reference>
<dbReference type="AlphaFoldDB" id="E9GEY2"/>
<dbReference type="EMBL" id="GL732541">
    <property type="protein sequence ID" value="EFX82000.1"/>
    <property type="molecule type" value="Genomic_DNA"/>
</dbReference>
<dbReference type="OrthoDB" id="10257972at2759"/>
<feature type="compositionally biased region" description="Low complexity" evidence="2">
    <location>
        <begin position="364"/>
        <end position="408"/>
    </location>
</feature>
<keyword evidence="4" id="KW-1185">Reference proteome</keyword>
<feature type="region of interest" description="Disordered" evidence="2">
    <location>
        <begin position="286"/>
        <end position="408"/>
    </location>
</feature>
<dbReference type="KEGG" id="dpx:DAPPUDRAFT_302866"/>
<feature type="compositionally biased region" description="Acidic residues" evidence="2">
    <location>
        <begin position="292"/>
        <end position="315"/>
    </location>
</feature>
<dbReference type="OMA" id="CPENHEN"/>
<dbReference type="PANTHER" id="PTHR11579:SF9">
    <property type="entry name" value="PROTEIN-L-ISOASPARTATE O-METHYLTRANSFERASE"/>
    <property type="match status" value="1"/>
</dbReference>
<dbReference type="HOGENOM" id="CLU_029295_2_0_1"/>
<dbReference type="GO" id="GO:0005737">
    <property type="term" value="C:cytoplasm"/>
    <property type="evidence" value="ECO:0000318"/>
    <property type="project" value="GO_Central"/>
</dbReference>
<feature type="compositionally biased region" description="Acidic residues" evidence="2">
    <location>
        <begin position="461"/>
        <end position="473"/>
    </location>
</feature>
<dbReference type="Proteomes" id="UP000000305">
    <property type="component" value="Unassembled WGS sequence"/>
</dbReference>
<dbReference type="Pfam" id="PF01135">
    <property type="entry name" value="PCMT"/>
    <property type="match status" value="1"/>
</dbReference>
<dbReference type="SUPFAM" id="SSF53335">
    <property type="entry name" value="S-adenosyl-L-methionine-dependent methyltransferases"/>
    <property type="match status" value="1"/>
</dbReference>
<evidence type="ECO:0000256" key="1">
    <source>
        <dbReference type="ARBA" id="ARBA00005369"/>
    </source>
</evidence>
<dbReference type="InterPro" id="IPR000682">
    <property type="entry name" value="PCMT"/>
</dbReference>
<dbReference type="GO" id="GO:0004719">
    <property type="term" value="F:protein-L-isoaspartate (D-aspartate) O-methyltransferase activity"/>
    <property type="evidence" value="ECO:0000318"/>
    <property type="project" value="GO_Central"/>
</dbReference>
<dbReference type="Gene3D" id="3.40.50.150">
    <property type="entry name" value="Vaccinia Virus protein VP39"/>
    <property type="match status" value="1"/>
</dbReference>
<name>E9GEY2_DAPPU</name>
<feature type="compositionally biased region" description="Polar residues" evidence="2">
    <location>
        <begin position="316"/>
        <end position="325"/>
    </location>
</feature>
<dbReference type="InParanoid" id="E9GEY2"/>
<feature type="region of interest" description="Disordered" evidence="2">
    <location>
        <begin position="458"/>
        <end position="489"/>
    </location>
</feature>
<evidence type="ECO:0000313" key="3">
    <source>
        <dbReference type="EMBL" id="EFX82000.1"/>
    </source>
</evidence>
<evidence type="ECO:0000256" key="2">
    <source>
        <dbReference type="SAM" id="MobiDB-lite"/>
    </source>
</evidence>
<dbReference type="FunFam" id="3.40.50.150:FF:000613">
    <property type="entry name" value="L-isoaspartate O-methyltransferase domain-containing protein"/>
    <property type="match status" value="1"/>
</dbReference>
<dbReference type="PANTHER" id="PTHR11579">
    <property type="entry name" value="PROTEIN-L-ISOASPARTATE O-METHYLTRANSFERASE"/>
    <property type="match status" value="1"/>
</dbReference>
<dbReference type="STRING" id="6669.E9GEY2"/>
<sequence length="519" mass="57635">MGGAVSSGENNDALVDNLIRADYMKTPEVERVFRAVDRAFYYTEDDKQTAYKDLAWKNKNLHLSAPCIYSQVMENLELKEGMSFLNLGSGTGYLSTMVGLIIGSRGINHGLEIHPEVIDYAHEKLQAFIKVNSAVDEYDFCVPQFEQGNCLSLAATDRQYDRIYCGAACPEVYNNYIKQLVVIGGILVMPVNDELLQIRRTDEKSWSIHRILPVSFSSLVLPQQDFAEDTVLPPINPYSLQNLCRIRIRSVLRSKVSVEHPDLWARSRKQPKEAKRPVMRRCVVPLFTNTDTDSDSPVEMEPADADETLSDDSSENESVPQNNEESLMDRRAGVRSAESMSDSEDVGAKTKREKFDSGVSDLFESLPSSVSERSSSSSNQSPAGESSARPSSSSAGDSPISGGVGTTPPVAEAVAATLQSAERRVRTRGPRPGIRLITHSLRAEERERAALLIFESHMEGEETTSESDEDEGALSDTNETPDSSLVTPPENYSYYMKHSLMEIPLPFKLKSFLNYDRAF</sequence>
<comment type="similarity">
    <text evidence="1">Belongs to the methyltransferase superfamily. L-isoaspartyl/D-aspartyl protein methyltransferase family.</text>
</comment>
<dbReference type="PhylomeDB" id="E9GEY2"/>
<organism evidence="3 4">
    <name type="scientific">Daphnia pulex</name>
    <name type="common">Water flea</name>
    <dbReference type="NCBI Taxonomy" id="6669"/>
    <lineage>
        <taxon>Eukaryota</taxon>
        <taxon>Metazoa</taxon>
        <taxon>Ecdysozoa</taxon>
        <taxon>Arthropoda</taxon>
        <taxon>Crustacea</taxon>
        <taxon>Branchiopoda</taxon>
        <taxon>Diplostraca</taxon>
        <taxon>Cladocera</taxon>
        <taxon>Anomopoda</taxon>
        <taxon>Daphniidae</taxon>
        <taxon>Daphnia</taxon>
    </lineage>
</organism>
<feature type="compositionally biased region" description="Basic and acidic residues" evidence="2">
    <location>
        <begin position="346"/>
        <end position="356"/>
    </location>
</feature>
<accession>E9GEY2</accession>
<dbReference type="eggNOG" id="KOG1661">
    <property type="taxonomic scope" value="Eukaryota"/>
</dbReference>
<protein>
    <submittedName>
        <fullName evidence="3">Uncharacterized protein</fullName>
    </submittedName>
</protein>
<feature type="compositionally biased region" description="Polar residues" evidence="2">
    <location>
        <begin position="475"/>
        <end position="486"/>
    </location>
</feature>